<gene>
    <name evidence="4" type="ORF">G210_2296</name>
</gene>
<sequence length="297" mass="32455">MSKVSIAIIGLNGSLGKPVLEALKSGTFKDKVQFPIKAISRKDPETKDPNVDYVVSAIDDGTIDSISQRLAGTDVIIELTGANPDLFSKVEKIVAKVKPKLFIPSQFGTDIEALETYAPGLLTFKQIHSENVRKLGVKVVDILTSLFAVPGAFLYEWVHAVGIDPHAKTVKLIGGADSKFHVSKVTDIGNTVAFVATSDPKTLPNTVKIASDEISVQNVIDRYSKDHGIELKVVSTQPAEEAKKELIDSLKNGFNHEKFLWYLNVVLAQGLDKGLLFSKLDNELVNPGESLWKWGKY</sequence>
<keyword evidence="1" id="KW-0521">NADP</keyword>
<evidence type="ECO:0000256" key="2">
    <source>
        <dbReference type="ARBA" id="ARBA00023002"/>
    </source>
</evidence>
<dbReference type="InterPro" id="IPR008030">
    <property type="entry name" value="NmrA-like"/>
</dbReference>
<proteinExistence type="predicted"/>
<dbReference type="eggNOG" id="ENOG502S12R">
    <property type="taxonomic scope" value="Eukaryota"/>
</dbReference>
<accession>M3J5P2</accession>
<reference evidence="4 5" key="1">
    <citation type="submission" date="2013-02" db="EMBL/GenBank/DDBJ databases">
        <title>Genome sequence of Candida maltosa Xu316, a potential industrial strain for xylitol and ethanol production.</title>
        <authorList>
            <person name="Yu J."/>
            <person name="Wang Q."/>
            <person name="Geng X."/>
            <person name="Bao W."/>
            <person name="He P."/>
            <person name="Cai J."/>
        </authorList>
    </citation>
    <scope>NUCLEOTIDE SEQUENCE [LARGE SCALE GENOMIC DNA]</scope>
    <source>
        <strain evidence="5">Xu316</strain>
    </source>
</reference>
<dbReference type="InterPro" id="IPR036291">
    <property type="entry name" value="NAD(P)-bd_dom_sf"/>
</dbReference>
<dbReference type="GO" id="GO:0016491">
    <property type="term" value="F:oxidoreductase activity"/>
    <property type="evidence" value="ECO:0007669"/>
    <property type="project" value="UniProtKB-KW"/>
</dbReference>
<evidence type="ECO:0000259" key="3">
    <source>
        <dbReference type="Pfam" id="PF05368"/>
    </source>
</evidence>
<dbReference type="PANTHER" id="PTHR47706">
    <property type="entry name" value="NMRA-LIKE FAMILY PROTEIN"/>
    <property type="match status" value="1"/>
</dbReference>
<dbReference type="HOGENOM" id="CLU_058266_0_0_1"/>
<dbReference type="Gene3D" id="3.90.25.10">
    <property type="entry name" value="UDP-galactose 4-epimerase, domain 1"/>
    <property type="match status" value="1"/>
</dbReference>
<dbReference type="STRING" id="1245528.M3J5P2"/>
<dbReference type="SUPFAM" id="SSF51735">
    <property type="entry name" value="NAD(P)-binding Rossmann-fold domains"/>
    <property type="match status" value="1"/>
</dbReference>
<dbReference type="EMBL" id="AOGT01001593">
    <property type="protein sequence ID" value="EMG47388.1"/>
    <property type="molecule type" value="Genomic_DNA"/>
</dbReference>
<dbReference type="AlphaFoldDB" id="M3J5P2"/>
<name>M3J5P2_CANMX</name>
<keyword evidence="2" id="KW-0560">Oxidoreductase</keyword>
<dbReference type="PANTHER" id="PTHR47706:SF9">
    <property type="entry name" value="NMRA-LIKE DOMAIN-CONTAINING PROTEIN-RELATED"/>
    <property type="match status" value="1"/>
</dbReference>
<protein>
    <submittedName>
        <fullName evidence="4">Putative oxidoreductase</fullName>
    </submittedName>
</protein>
<dbReference type="Proteomes" id="UP000011777">
    <property type="component" value="Unassembled WGS sequence"/>
</dbReference>
<dbReference type="Gene3D" id="3.40.50.720">
    <property type="entry name" value="NAD(P)-binding Rossmann-like Domain"/>
    <property type="match status" value="1"/>
</dbReference>
<evidence type="ECO:0000256" key="1">
    <source>
        <dbReference type="ARBA" id="ARBA00022857"/>
    </source>
</evidence>
<evidence type="ECO:0000313" key="5">
    <source>
        <dbReference type="Proteomes" id="UP000011777"/>
    </source>
</evidence>
<dbReference type="OMA" id="IHTHNEL"/>
<comment type="caution">
    <text evidence="4">The sequence shown here is derived from an EMBL/GenBank/DDBJ whole genome shotgun (WGS) entry which is preliminary data.</text>
</comment>
<keyword evidence="5" id="KW-1185">Reference proteome</keyword>
<evidence type="ECO:0000313" key="4">
    <source>
        <dbReference type="EMBL" id="EMG47388.1"/>
    </source>
</evidence>
<feature type="domain" description="NmrA-like" evidence="3">
    <location>
        <begin position="4"/>
        <end position="247"/>
    </location>
</feature>
<dbReference type="Pfam" id="PF05368">
    <property type="entry name" value="NmrA"/>
    <property type="match status" value="1"/>
</dbReference>
<dbReference type="InterPro" id="IPR051609">
    <property type="entry name" value="NmrA/Isoflavone_reductase-like"/>
</dbReference>
<dbReference type="OrthoDB" id="9974981at2759"/>
<organism evidence="4 5">
    <name type="scientific">Candida maltosa (strain Xu316)</name>
    <name type="common">Yeast</name>
    <dbReference type="NCBI Taxonomy" id="1245528"/>
    <lineage>
        <taxon>Eukaryota</taxon>
        <taxon>Fungi</taxon>
        <taxon>Dikarya</taxon>
        <taxon>Ascomycota</taxon>
        <taxon>Saccharomycotina</taxon>
        <taxon>Pichiomycetes</taxon>
        <taxon>Debaryomycetaceae</taxon>
        <taxon>Candida/Lodderomyces clade</taxon>
        <taxon>Candida</taxon>
    </lineage>
</organism>